<keyword evidence="4" id="KW-1185">Reference proteome</keyword>
<feature type="transmembrane region" description="Helical" evidence="2">
    <location>
        <begin position="99"/>
        <end position="123"/>
    </location>
</feature>
<dbReference type="EMBL" id="GG662471">
    <property type="protein sequence ID" value="EAS03803.1"/>
    <property type="molecule type" value="Genomic_DNA"/>
</dbReference>
<evidence type="ECO:0000313" key="4">
    <source>
        <dbReference type="Proteomes" id="UP000009168"/>
    </source>
</evidence>
<dbReference type="HOGENOM" id="CLU_030474_0_0_1"/>
<evidence type="ECO:0000256" key="1">
    <source>
        <dbReference type="SAM" id="MobiDB-lite"/>
    </source>
</evidence>
<dbReference type="KEGG" id="tet:TTHERM_00657480"/>
<feature type="region of interest" description="Disordered" evidence="1">
    <location>
        <begin position="1"/>
        <end position="40"/>
    </location>
</feature>
<keyword evidence="2" id="KW-0472">Membrane</keyword>
<protein>
    <submittedName>
        <fullName evidence="3">Transmembrane protein, putative</fullName>
    </submittedName>
</protein>
<accession>I7MI10</accession>
<feature type="transmembrane region" description="Helical" evidence="2">
    <location>
        <begin position="380"/>
        <end position="405"/>
    </location>
</feature>
<feature type="transmembrane region" description="Helical" evidence="2">
    <location>
        <begin position="135"/>
        <end position="154"/>
    </location>
</feature>
<sequence length="619" mass="73136">MKRVKIQSVLKSRKEKNPLSDDDEKQQNNEDDDDYEQDVGKDENALINQNKDEDSNMIKETALLIAATLIYYIEFIIVPFAMIIVSLIIPFQKVGDKSILFLILVALWIIVSNLSILYMQYILLFSKIQDDNLKFMYSDSMFFYLNAVLVFAFIKAKQCKILTFGQIFSKLCSTNSFSTFQYLHDKESDKFAFLFDFPLQSGRSNNNSKSLRDCGVSNLSRRYKTFDFNKAERKVIQNDIFKLNEETKFEEYVFPQFQQYLILIAILMIKIYLTFKYLDFVGDAFSYRILLDVFVNIFLYFYTAFNLNRILGNYDLRKKFTALEALSDLVKFKDLNSKNMDELQNKIDFTCPISMETWDNYRKVILTTNNELMQTLEISYFCLFFYFVFVTLIVFSSFFELYWIFDKESILLNPIFVIQSSFDFVFLSFFLLFRFYYGTKYNDTFDDMLLNLRSLSDVVDDLITMYDYYFDCILKDGDKVVCETVDNIYGVVIKKIKLMSYEFMAYEEIILPNGVKQIEGEQLDGIKYYENQSMENLGKLRKKLLEQIRRSVKKILKSVENDQIEFKYLFLNLIDVNFQDTFTSLVIALVTTLPTIVPKFISFYSPPEPEKPQDPSKFF</sequence>
<feature type="transmembrane region" description="Helical" evidence="2">
    <location>
        <begin position="284"/>
        <end position="302"/>
    </location>
</feature>
<dbReference type="Proteomes" id="UP000009168">
    <property type="component" value="Unassembled WGS sequence"/>
</dbReference>
<dbReference type="GeneID" id="7827681"/>
<dbReference type="AlphaFoldDB" id="I7MI10"/>
<feature type="transmembrane region" description="Helical" evidence="2">
    <location>
        <begin position="411"/>
        <end position="433"/>
    </location>
</feature>
<dbReference type="InParanoid" id="I7MI10"/>
<dbReference type="RefSeq" id="XP_001024048.1">
    <property type="nucleotide sequence ID" value="XM_001024048.1"/>
</dbReference>
<dbReference type="OrthoDB" id="292082at2759"/>
<feature type="compositionally biased region" description="Acidic residues" evidence="1">
    <location>
        <begin position="20"/>
        <end position="37"/>
    </location>
</feature>
<evidence type="ECO:0000256" key="2">
    <source>
        <dbReference type="SAM" id="Phobius"/>
    </source>
</evidence>
<gene>
    <name evidence="3" type="ORF">TTHERM_00657480</name>
</gene>
<organism evidence="3 4">
    <name type="scientific">Tetrahymena thermophila (strain SB210)</name>
    <dbReference type="NCBI Taxonomy" id="312017"/>
    <lineage>
        <taxon>Eukaryota</taxon>
        <taxon>Sar</taxon>
        <taxon>Alveolata</taxon>
        <taxon>Ciliophora</taxon>
        <taxon>Intramacronucleata</taxon>
        <taxon>Oligohymenophorea</taxon>
        <taxon>Hymenostomatida</taxon>
        <taxon>Tetrahymenina</taxon>
        <taxon>Tetrahymenidae</taxon>
        <taxon>Tetrahymena</taxon>
    </lineage>
</organism>
<name>I7MI10_TETTS</name>
<proteinExistence type="predicted"/>
<feature type="transmembrane region" description="Helical" evidence="2">
    <location>
        <begin position="260"/>
        <end position="278"/>
    </location>
</feature>
<feature type="transmembrane region" description="Helical" evidence="2">
    <location>
        <begin position="62"/>
        <end position="87"/>
    </location>
</feature>
<reference evidence="4" key="1">
    <citation type="journal article" date="2006" name="PLoS Biol.">
        <title>Macronuclear genome sequence of the ciliate Tetrahymena thermophila, a model eukaryote.</title>
        <authorList>
            <person name="Eisen J.A."/>
            <person name="Coyne R.S."/>
            <person name="Wu M."/>
            <person name="Wu D."/>
            <person name="Thiagarajan M."/>
            <person name="Wortman J.R."/>
            <person name="Badger J.H."/>
            <person name="Ren Q."/>
            <person name="Amedeo P."/>
            <person name="Jones K.M."/>
            <person name="Tallon L.J."/>
            <person name="Delcher A.L."/>
            <person name="Salzberg S.L."/>
            <person name="Silva J.C."/>
            <person name="Haas B.J."/>
            <person name="Majoros W.H."/>
            <person name="Farzad M."/>
            <person name="Carlton J.M."/>
            <person name="Smith R.K. Jr."/>
            <person name="Garg J."/>
            <person name="Pearlman R.E."/>
            <person name="Karrer K.M."/>
            <person name="Sun L."/>
            <person name="Manning G."/>
            <person name="Elde N.C."/>
            <person name="Turkewitz A.P."/>
            <person name="Asai D.J."/>
            <person name="Wilkes D.E."/>
            <person name="Wang Y."/>
            <person name="Cai H."/>
            <person name="Collins K."/>
            <person name="Stewart B.A."/>
            <person name="Lee S.R."/>
            <person name="Wilamowska K."/>
            <person name="Weinberg Z."/>
            <person name="Ruzzo W.L."/>
            <person name="Wloga D."/>
            <person name="Gaertig J."/>
            <person name="Frankel J."/>
            <person name="Tsao C.-C."/>
            <person name="Gorovsky M.A."/>
            <person name="Keeling P.J."/>
            <person name="Waller R.F."/>
            <person name="Patron N.J."/>
            <person name="Cherry J.M."/>
            <person name="Stover N.A."/>
            <person name="Krieger C.J."/>
            <person name="del Toro C."/>
            <person name="Ryder H.F."/>
            <person name="Williamson S.C."/>
            <person name="Barbeau R.A."/>
            <person name="Hamilton E.P."/>
            <person name="Orias E."/>
        </authorList>
    </citation>
    <scope>NUCLEOTIDE SEQUENCE [LARGE SCALE GENOMIC DNA]</scope>
    <source>
        <strain evidence="4">SB210</strain>
    </source>
</reference>
<evidence type="ECO:0000313" key="3">
    <source>
        <dbReference type="EMBL" id="EAS03803.1"/>
    </source>
</evidence>
<keyword evidence="2 3" id="KW-0812">Transmembrane</keyword>
<keyword evidence="2" id="KW-1133">Transmembrane helix</keyword>